<proteinExistence type="predicted"/>
<name>A0ABV1CTX4_9FIRM</name>
<dbReference type="RefSeq" id="WP_020724030.1">
    <property type="nucleotide sequence ID" value="NZ_JBBMEU010000008.1"/>
</dbReference>
<dbReference type="Pfam" id="PF14057">
    <property type="entry name" value="GGGtGRT"/>
    <property type="match status" value="1"/>
</dbReference>
<evidence type="ECO:0000313" key="2">
    <source>
        <dbReference type="Proteomes" id="UP001433088"/>
    </source>
</evidence>
<dbReference type="EMBL" id="JBBMEU010000008">
    <property type="protein sequence ID" value="MEQ2421582.1"/>
    <property type="molecule type" value="Genomic_DNA"/>
</dbReference>
<comment type="caution">
    <text evidence="1">The sequence shown here is derived from an EMBL/GenBank/DDBJ whole genome shotgun (WGS) entry which is preliminary data.</text>
</comment>
<protein>
    <submittedName>
        <fullName evidence="1">GGGtGRT protein</fullName>
    </submittedName>
</protein>
<sequence>MELFESYDRRIDKILGVLKEYGIGSVEECRDICAAAGLDPYKIVKDVQPIAFENAGWAYTVGAAIAIKTNARTAVEAAKAIGIGLQSFCIPGSVAEDRKVGRGHGNLAAMLLQDETKCFCFLAGHESFAAAEGAIGIVRNANKARKVPLRVILNGLGKDAAQIISRINGFTYVQTQFDYKTGELNIVREIPYSKSEQANVRCFGADDVREGVAIMHHEGVDVSITGNSTNPTRFQHPVAGTYKKECIEMGKKYFSVASGGGTGRTLHPDNMAAGPASYGMTDTMGRMHSDAQFAGSSSVPAHVEMMGFLGMGNNPMVGASVAVAVAVEGAAKAGKF</sequence>
<accession>A0ABV1CTX4</accession>
<dbReference type="Proteomes" id="UP001433088">
    <property type="component" value="Unassembled WGS sequence"/>
</dbReference>
<evidence type="ECO:0000313" key="1">
    <source>
        <dbReference type="EMBL" id="MEQ2421582.1"/>
    </source>
</evidence>
<keyword evidence="2" id="KW-1185">Reference proteome</keyword>
<organism evidence="1 2">
    <name type="scientific">Megasphaera intestinihominis</name>
    <dbReference type="NCBI Taxonomy" id="3133159"/>
    <lineage>
        <taxon>Bacteria</taxon>
        <taxon>Bacillati</taxon>
        <taxon>Bacillota</taxon>
        <taxon>Negativicutes</taxon>
        <taxon>Veillonellales</taxon>
        <taxon>Veillonellaceae</taxon>
        <taxon>Megasphaera</taxon>
    </lineage>
</organism>
<gene>
    <name evidence="1" type="ORF">WMO23_02385</name>
</gene>
<reference evidence="1 2" key="1">
    <citation type="submission" date="2024-03" db="EMBL/GenBank/DDBJ databases">
        <title>Human intestinal bacterial collection.</title>
        <authorList>
            <person name="Pauvert C."/>
            <person name="Hitch T.C.A."/>
            <person name="Clavel T."/>
        </authorList>
    </citation>
    <scope>NUCLEOTIDE SEQUENCE [LARGE SCALE GENOMIC DNA]</scope>
    <source>
        <strain evidence="1 2">CLA-AA-H81</strain>
    </source>
</reference>
<dbReference type="InterPro" id="IPR025964">
    <property type="entry name" value="GGGtGRT"/>
</dbReference>